<evidence type="ECO:0000256" key="1">
    <source>
        <dbReference type="PROSITE-ProRule" id="PRU00182"/>
    </source>
</evidence>
<dbReference type="PROSITE" id="PS50889">
    <property type="entry name" value="S4"/>
    <property type="match status" value="1"/>
</dbReference>
<evidence type="ECO:0000313" key="2">
    <source>
        <dbReference type="EMBL" id="OGG24332.1"/>
    </source>
</evidence>
<dbReference type="PANTHER" id="PTHR43061">
    <property type="entry name" value="GTP DIPHOSPHOKINASE RSH1, CHLOROPLASTIC-RELATED"/>
    <property type="match status" value="1"/>
</dbReference>
<dbReference type="Proteomes" id="UP000178759">
    <property type="component" value="Unassembled WGS sequence"/>
</dbReference>
<reference evidence="2 3" key="1">
    <citation type="journal article" date="2016" name="Nat. Commun.">
        <title>Thousands of microbial genomes shed light on interconnected biogeochemical processes in an aquifer system.</title>
        <authorList>
            <person name="Anantharaman K."/>
            <person name="Brown C.T."/>
            <person name="Hug L.A."/>
            <person name="Sharon I."/>
            <person name="Castelle C.J."/>
            <person name="Probst A.J."/>
            <person name="Thomas B.C."/>
            <person name="Singh A."/>
            <person name="Wilkins M.J."/>
            <person name="Karaoz U."/>
            <person name="Brodie E.L."/>
            <person name="Williams K.H."/>
            <person name="Hubbard S.S."/>
            <person name="Banfield J.F."/>
        </authorList>
    </citation>
    <scope>NUCLEOTIDE SEQUENCE [LARGE SCALE GENOMIC DNA]</scope>
</reference>
<comment type="caution">
    <text evidence="2">The sequence shown here is derived from an EMBL/GenBank/DDBJ whole genome shotgun (WGS) entry which is preliminary data.</text>
</comment>
<dbReference type="SUPFAM" id="SSF109604">
    <property type="entry name" value="HD-domain/PDEase-like"/>
    <property type="match status" value="1"/>
</dbReference>
<gene>
    <name evidence="2" type="ORF">A3A79_04065</name>
</gene>
<dbReference type="AlphaFoldDB" id="A0A1F6AIM9"/>
<dbReference type="STRING" id="1798392.A3A79_04065"/>
<dbReference type="Gene3D" id="1.10.3210.10">
    <property type="entry name" value="Hypothetical protein af1432"/>
    <property type="match status" value="1"/>
</dbReference>
<organism evidence="2 3">
    <name type="scientific">Candidatus Gottesmanbacteria bacterium RIFCSPLOWO2_01_FULL_43_11b</name>
    <dbReference type="NCBI Taxonomy" id="1798392"/>
    <lineage>
        <taxon>Bacteria</taxon>
        <taxon>Candidatus Gottesmaniibacteriota</taxon>
    </lineage>
</organism>
<evidence type="ECO:0000313" key="3">
    <source>
        <dbReference type="Proteomes" id="UP000178759"/>
    </source>
</evidence>
<evidence type="ECO:0008006" key="4">
    <source>
        <dbReference type="Google" id="ProtNLM"/>
    </source>
</evidence>
<dbReference type="EMBL" id="MFJV01000001">
    <property type="protein sequence ID" value="OGG24332.1"/>
    <property type="molecule type" value="Genomic_DNA"/>
</dbReference>
<proteinExistence type="predicted"/>
<dbReference type="Pfam" id="PF13328">
    <property type="entry name" value="HD_4"/>
    <property type="match status" value="1"/>
</dbReference>
<protein>
    <recommendedName>
        <fullName evidence="4">TGS domain-containing protein</fullName>
    </recommendedName>
</protein>
<dbReference type="PANTHER" id="PTHR43061:SF1">
    <property type="entry name" value="GTP DIPHOSPHOKINASE RSH1, CHLOROPLASTIC-RELATED"/>
    <property type="match status" value="1"/>
</dbReference>
<dbReference type="GO" id="GO:0003723">
    <property type="term" value="F:RNA binding"/>
    <property type="evidence" value="ECO:0007669"/>
    <property type="project" value="UniProtKB-KW"/>
</dbReference>
<keyword evidence="1" id="KW-0694">RNA-binding</keyword>
<name>A0A1F6AIM9_9BACT</name>
<accession>A0A1F6AIM9</accession>
<sequence>MVTRLEQSTESLGSTERYKQFTADCYLKIRVDKQRHPFRWEQVDATTNLFPCEIRLRNKVLEESRYLSEEKHAMVEAATALSLLAHSSQSRDTGAPYSVHPLKVTLMGIKKYKIDAVSISERLLHDVHEDTTVTLKTIQENIHPDVADRVKILSKRRGRHQRKTLKELLVEENRQQLFKSAVDTPDETEAKIDDRLQNMRTIKLKGEKKRREIIFETEEIYIPLARRMGLHDEANELEHLCLVNKSAEHEKWAGQANRYIKKFFRQNPPKQLLSEVHDVLNKRGYRVALHYRTPSPADIYRRIGELRPLSQEDMYLYVDAAQKDFGKNKYDLFDWGAQAIDIANIFNFNSERLFDRETIINALQFKREVENGLTDSLSIDVLRRRDKLRIRLTLYPHDVHIRERLSLAHLLSSTIDSKPMLKALLEQKQRFLADRLTQILHGEVESSHLVRQLEPRLTEGFIRVIGINDKKEEEPWSLKNGSTVMDYVSNITPLSWNKAVRTFVNGIEIEIPDYVLKPGDRIHIDFKGHGQYDPLWIHCFHTDKEGPRIVREKIYDRIKKLQAHKDRNALYLQEQRIKQVGKWRLRKLAGLKTLKVGVHQVMDSVQRIDRTITKEDEFFIKVGLGELTDDVLQPIVHKLSELNQNLLEISIDFETNEPGQLKAVGAITERLGINVVAGTTDDLGQSSVIILLDPKDERVVKRLVRGIRIDKHCISKGLKAIRFSTNHIGAPEKLLYLKK</sequence>